<protein>
    <submittedName>
        <fullName evidence="1">Uncharacterized protein</fullName>
    </submittedName>
</protein>
<dbReference type="AlphaFoldDB" id="A0A1H2UJX4"/>
<organism evidence="1 2">
    <name type="scientific">Flavobacterium degerlachei</name>
    <dbReference type="NCBI Taxonomy" id="229203"/>
    <lineage>
        <taxon>Bacteria</taxon>
        <taxon>Pseudomonadati</taxon>
        <taxon>Bacteroidota</taxon>
        <taxon>Flavobacteriia</taxon>
        <taxon>Flavobacteriales</taxon>
        <taxon>Flavobacteriaceae</taxon>
        <taxon>Flavobacterium</taxon>
    </lineage>
</organism>
<proteinExistence type="predicted"/>
<evidence type="ECO:0000313" key="2">
    <source>
        <dbReference type="Proteomes" id="UP000198569"/>
    </source>
</evidence>
<accession>A0A1H2UJX4</accession>
<dbReference type="Proteomes" id="UP000198569">
    <property type="component" value="Unassembled WGS sequence"/>
</dbReference>
<evidence type="ECO:0000313" key="1">
    <source>
        <dbReference type="EMBL" id="SDW56476.1"/>
    </source>
</evidence>
<dbReference type="EMBL" id="FNMV01000003">
    <property type="protein sequence ID" value="SDW56476.1"/>
    <property type="molecule type" value="Genomic_DNA"/>
</dbReference>
<dbReference type="RefSeq" id="WP_175513952.1">
    <property type="nucleotide sequence ID" value="NZ_FNMV01000003.1"/>
</dbReference>
<name>A0A1H2UJX4_9FLAO</name>
<reference evidence="2" key="1">
    <citation type="submission" date="2016-10" db="EMBL/GenBank/DDBJ databases">
        <authorList>
            <person name="Varghese N."/>
            <person name="Submissions S."/>
        </authorList>
    </citation>
    <scope>NUCLEOTIDE SEQUENCE [LARGE SCALE GENOMIC DNA]</scope>
    <source>
        <strain evidence="2">DSM 15718</strain>
    </source>
</reference>
<gene>
    <name evidence="1" type="ORF">SAMN05444338_103192</name>
</gene>
<sequence length="57" mass="6460">MNQASFKIRKSKLLNELTKITKALGPVSKWNRYTTIELTITDGLLTLVITGIRLEVK</sequence>
<keyword evidence="2" id="KW-1185">Reference proteome</keyword>